<dbReference type="RefSeq" id="WP_152641842.1">
    <property type="nucleotide sequence ID" value="NZ_JYJB01000010.1"/>
</dbReference>
<proteinExistence type="predicted"/>
<evidence type="ECO:0000313" key="1">
    <source>
        <dbReference type="EMBL" id="KJL46240.1"/>
    </source>
</evidence>
<accession>A0A0M2HHQ9</accession>
<evidence type="ECO:0008006" key="3">
    <source>
        <dbReference type="Google" id="ProtNLM"/>
    </source>
</evidence>
<dbReference type="Gene3D" id="1.10.10.10">
    <property type="entry name" value="Winged helix-like DNA-binding domain superfamily/Winged helix DNA-binding domain"/>
    <property type="match status" value="1"/>
</dbReference>
<protein>
    <recommendedName>
        <fullName evidence="3">Helix-turn-helix domain-containing protein</fullName>
    </recommendedName>
</protein>
<gene>
    <name evidence="1" type="ORF">RS84_02867</name>
</gene>
<sequence>MSIGAFRWAKEQEGLRSSEKFVLVMIADHYNDEVHRSWPSIERLADETGLNRTTVMRCIKALETGGFLKVEPWARAYDGGRLNNRYCLPLYDVESKRAKRLPVLSHKYFNNEGKVRFDTWEHTYKHGEEIPAYE</sequence>
<name>A0A0M2HHQ9_9MICO</name>
<dbReference type="PATRIC" id="fig|273678.4.peg.2868"/>
<dbReference type="AlphaFoldDB" id="A0A0M2HHQ9"/>
<dbReference type="OrthoDB" id="5125479at2"/>
<evidence type="ECO:0000313" key="2">
    <source>
        <dbReference type="Proteomes" id="UP000033900"/>
    </source>
</evidence>
<reference evidence="1 2" key="1">
    <citation type="submission" date="2015-02" db="EMBL/GenBank/DDBJ databases">
        <title>Draft genome sequences of ten Microbacterium spp. with emphasis on heavy metal contaminated environments.</title>
        <authorList>
            <person name="Corretto E."/>
        </authorList>
    </citation>
    <scope>NUCLEOTIDE SEQUENCE [LARGE SCALE GENOMIC DNA]</scope>
    <source>
        <strain evidence="1 2">SA35</strain>
    </source>
</reference>
<dbReference type="InterPro" id="IPR036388">
    <property type="entry name" value="WH-like_DNA-bd_sf"/>
</dbReference>
<dbReference type="Pfam" id="PF13730">
    <property type="entry name" value="HTH_36"/>
    <property type="match status" value="1"/>
</dbReference>
<organism evidence="1 2">
    <name type="scientific">Microbacterium hydrocarbonoxydans</name>
    <dbReference type="NCBI Taxonomy" id="273678"/>
    <lineage>
        <taxon>Bacteria</taxon>
        <taxon>Bacillati</taxon>
        <taxon>Actinomycetota</taxon>
        <taxon>Actinomycetes</taxon>
        <taxon>Micrococcales</taxon>
        <taxon>Microbacteriaceae</taxon>
        <taxon>Microbacterium</taxon>
    </lineage>
</organism>
<keyword evidence="2" id="KW-1185">Reference proteome</keyword>
<comment type="caution">
    <text evidence="1">The sequence shown here is derived from an EMBL/GenBank/DDBJ whole genome shotgun (WGS) entry which is preliminary data.</text>
</comment>
<dbReference type="Proteomes" id="UP000033900">
    <property type="component" value="Unassembled WGS sequence"/>
</dbReference>
<dbReference type="EMBL" id="JYJB01000010">
    <property type="protein sequence ID" value="KJL46240.1"/>
    <property type="molecule type" value="Genomic_DNA"/>
</dbReference>
<dbReference type="STRING" id="273678.RS84_02867"/>